<protein>
    <submittedName>
        <fullName evidence="2">ATP-binding protein</fullName>
    </submittedName>
</protein>
<evidence type="ECO:0000256" key="1">
    <source>
        <dbReference type="SAM" id="Phobius"/>
    </source>
</evidence>
<keyword evidence="2" id="KW-0547">Nucleotide-binding</keyword>
<keyword evidence="2" id="KW-0067">ATP-binding</keyword>
<organism evidence="2 3">
    <name type="scientific">Pseudomonas tremae</name>
    <dbReference type="NCBI Taxonomy" id="200454"/>
    <lineage>
        <taxon>Bacteria</taxon>
        <taxon>Pseudomonadati</taxon>
        <taxon>Pseudomonadota</taxon>
        <taxon>Gammaproteobacteria</taxon>
        <taxon>Pseudomonadales</taxon>
        <taxon>Pseudomonadaceae</taxon>
        <taxon>Pseudomonas</taxon>
    </lineage>
</organism>
<reference evidence="2 3" key="1">
    <citation type="submission" date="2015-09" db="EMBL/GenBank/DDBJ databases">
        <title>Genome announcement of multiple Pseudomonas syringae strains.</title>
        <authorList>
            <person name="Thakur S."/>
            <person name="Wang P.W."/>
            <person name="Gong Y."/>
            <person name="Weir B.S."/>
            <person name="Guttman D.S."/>
        </authorList>
    </citation>
    <scope>NUCLEOTIDE SEQUENCE [LARGE SCALE GENOMIC DNA]</scope>
    <source>
        <strain evidence="2 3">ICMP9151</strain>
    </source>
</reference>
<dbReference type="InterPro" id="IPR037272">
    <property type="entry name" value="SNS_sf"/>
</dbReference>
<name>A0AA40P3I3_9PSED</name>
<accession>A0AA40P3I3</accession>
<sequence length="59" mass="6734">MLPLGGLCFVVFAGWVMSRETVRDELSIRSPLLFNLTFFLMRYVAPLGILVVFAAQLWK</sequence>
<comment type="caution">
    <text evidence="2">The sequence shown here is derived from an EMBL/GenBank/DDBJ whole genome shotgun (WGS) entry which is preliminary data.</text>
</comment>
<keyword evidence="1" id="KW-1133">Transmembrane helix</keyword>
<keyword evidence="1" id="KW-0472">Membrane</keyword>
<feature type="transmembrane region" description="Helical" evidence="1">
    <location>
        <begin position="34"/>
        <end position="58"/>
    </location>
</feature>
<dbReference type="AlphaFoldDB" id="A0AA40P3I3"/>
<evidence type="ECO:0000313" key="2">
    <source>
        <dbReference type="EMBL" id="KPY98689.1"/>
    </source>
</evidence>
<proteinExistence type="predicted"/>
<evidence type="ECO:0000313" key="3">
    <source>
        <dbReference type="Proteomes" id="UP000050523"/>
    </source>
</evidence>
<keyword evidence="1" id="KW-0812">Transmembrane</keyword>
<dbReference type="SUPFAM" id="SSF161070">
    <property type="entry name" value="SNF-like"/>
    <property type="match status" value="1"/>
</dbReference>
<dbReference type="EMBL" id="LJRO01000241">
    <property type="protein sequence ID" value="KPY98689.1"/>
    <property type="molecule type" value="Genomic_DNA"/>
</dbReference>
<dbReference type="GO" id="GO:0005524">
    <property type="term" value="F:ATP binding"/>
    <property type="evidence" value="ECO:0007669"/>
    <property type="project" value="UniProtKB-KW"/>
</dbReference>
<gene>
    <name evidence="2" type="ORF">ALO43_200433</name>
</gene>
<dbReference type="Proteomes" id="UP000050523">
    <property type="component" value="Unassembled WGS sequence"/>
</dbReference>